<dbReference type="InterPro" id="IPR023404">
    <property type="entry name" value="rSAM_horseshoe"/>
</dbReference>
<comment type="catalytic activity">
    <reaction evidence="10 11">
        <text>N(6)-L-threonylcarbamoyladenosine(37) in tRNA + (sulfur carrier)-SH + AH2 + 2 S-adenosyl-L-methionine = 2-methylsulfanyl-N(6)-L-threonylcarbamoyladenosine(37) in tRNA + (sulfur carrier)-H + 5'-deoxyadenosine + L-methionine + A + S-adenosyl-L-homocysteine + 2 H(+)</text>
        <dbReference type="Rhea" id="RHEA:37075"/>
        <dbReference type="Rhea" id="RHEA-COMP:10163"/>
        <dbReference type="Rhea" id="RHEA-COMP:11092"/>
        <dbReference type="Rhea" id="RHEA-COMP:14737"/>
        <dbReference type="Rhea" id="RHEA-COMP:14739"/>
        <dbReference type="ChEBI" id="CHEBI:13193"/>
        <dbReference type="ChEBI" id="CHEBI:15378"/>
        <dbReference type="ChEBI" id="CHEBI:17319"/>
        <dbReference type="ChEBI" id="CHEBI:17499"/>
        <dbReference type="ChEBI" id="CHEBI:29917"/>
        <dbReference type="ChEBI" id="CHEBI:57844"/>
        <dbReference type="ChEBI" id="CHEBI:57856"/>
        <dbReference type="ChEBI" id="CHEBI:59789"/>
        <dbReference type="ChEBI" id="CHEBI:64428"/>
        <dbReference type="ChEBI" id="CHEBI:74418"/>
        <dbReference type="ChEBI" id="CHEBI:74420"/>
        <dbReference type="EC" id="2.8.4.5"/>
    </reaction>
</comment>
<evidence type="ECO:0000256" key="3">
    <source>
        <dbReference type="ARBA" id="ARBA00022485"/>
    </source>
</evidence>
<dbReference type="SFLD" id="SFLDS00029">
    <property type="entry name" value="Radical_SAM"/>
    <property type="match status" value="1"/>
</dbReference>
<dbReference type="InterPro" id="IPR007197">
    <property type="entry name" value="rSAM"/>
</dbReference>
<comment type="caution">
    <text evidence="15">The sequence shown here is derived from an EMBL/GenBank/DDBJ whole genome shotgun (WGS) entry which is preliminary data.</text>
</comment>
<evidence type="ECO:0000256" key="10">
    <source>
        <dbReference type="ARBA" id="ARBA00051661"/>
    </source>
</evidence>
<dbReference type="GO" id="GO:0046872">
    <property type="term" value="F:metal ion binding"/>
    <property type="evidence" value="ECO:0007669"/>
    <property type="project" value="UniProtKB-UniRule"/>
</dbReference>
<feature type="domain" description="MTTase N-terminal" evidence="13">
    <location>
        <begin position="2"/>
        <end position="113"/>
    </location>
</feature>
<keyword evidence="3 11" id="KW-0004">4Fe-4S</keyword>
<evidence type="ECO:0000256" key="4">
    <source>
        <dbReference type="ARBA" id="ARBA00022679"/>
    </source>
</evidence>
<keyword evidence="4 11" id="KW-0808">Transferase</keyword>
<dbReference type="Pfam" id="PF04055">
    <property type="entry name" value="Radical_SAM"/>
    <property type="match status" value="1"/>
</dbReference>
<reference evidence="15" key="1">
    <citation type="journal article" date="2020" name="mSystems">
        <title>Genome- and Community-Level Interaction Insights into Carbon Utilization and Element Cycling Functions of Hydrothermarchaeota in Hydrothermal Sediment.</title>
        <authorList>
            <person name="Zhou Z."/>
            <person name="Liu Y."/>
            <person name="Xu W."/>
            <person name="Pan J."/>
            <person name="Luo Z.H."/>
            <person name="Li M."/>
        </authorList>
    </citation>
    <scope>NUCLEOTIDE SEQUENCE [LARGE SCALE GENOMIC DNA]</scope>
    <source>
        <strain evidence="15">SpSt-1116</strain>
    </source>
</reference>
<dbReference type="InterPro" id="IPR006638">
    <property type="entry name" value="Elp3/MiaA/NifB-like_rSAM"/>
</dbReference>
<keyword evidence="7 11" id="KW-0479">Metal-binding</keyword>
<dbReference type="PROSITE" id="PS50926">
    <property type="entry name" value="TRAM"/>
    <property type="match status" value="1"/>
</dbReference>
<dbReference type="InterPro" id="IPR006466">
    <property type="entry name" value="MiaB-like_arc_euk"/>
</dbReference>
<dbReference type="FunFam" id="3.80.30.20:FF:000002">
    <property type="entry name" value="threonylcarbamoyladenosine tRNA methylthiotransferase isoform X2"/>
    <property type="match status" value="1"/>
</dbReference>
<dbReference type="Gene3D" id="3.40.50.12160">
    <property type="entry name" value="Methylthiotransferase, N-terminal domain"/>
    <property type="match status" value="1"/>
</dbReference>
<evidence type="ECO:0000256" key="6">
    <source>
        <dbReference type="ARBA" id="ARBA00022694"/>
    </source>
</evidence>
<dbReference type="Pfam" id="PF00919">
    <property type="entry name" value="UPF0004"/>
    <property type="match status" value="1"/>
</dbReference>
<name>A0A7J3ZIT7_9CREN</name>
<dbReference type="EC" id="2.8.4.5" evidence="11"/>
<gene>
    <name evidence="15" type="ORF">ENM78_00905</name>
</gene>
<dbReference type="CDD" id="cd01335">
    <property type="entry name" value="Radical_SAM"/>
    <property type="match status" value="1"/>
</dbReference>
<dbReference type="InterPro" id="IPR005839">
    <property type="entry name" value="Methylthiotransferase"/>
</dbReference>
<evidence type="ECO:0000256" key="11">
    <source>
        <dbReference type="RuleBase" id="RU368081"/>
    </source>
</evidence>
<proteinExistence type="inferred from homology"/>
<protein>
    <recommendedName>
        <fullName evidence="11">tRNA-t(6)A37 methylthiotransferase</fullName>
        <ecNumber evidence="11">2.8.4.5</ecNumber>
    </recommendedName>
</protein>
<feature type="domain" description="Radical SAM core" evidence="14">
    <location>
        <begin position="130"/>
        <end position="362"/>
    </location>
</feature>
<comment type="function">
    <text evidence="1 11">Catalyzes the methylthiolation of N6-threonylcarbamoyladenosine (t(6)A), leading to the formation of 2-methylthio-N6-threonylcarbamoyladenosine (ms(2)t(6)A) at position 37 in tRNAs that read codons beginning with adenine.</text>
</comment>
<evidence type="ECO:0000256" key="9">
    <source>
        <dbReference type="ARBA" id="ARBA00023014"/>
    </source>
</evidence>
<dbReference type="AlphaFoldDB" id="A0A7J3ZIT7"/>
<dbReference type="SFLD" id="SFLDG01082">
    <property type="entry name" value="B12-binding_domain_containing"/>
    <property type="match status" value="1"/>
</dbReference>
<dbReference type="InterPro" id="IPR002792">
    <property type="entry name" value="TRAM_dom"/>
</dbReference>
<dbReference type="NCBIfam" id="TIGR00089">
    <property type="entry name" value="MiaB/RimO family radical SAM methylthiotransferase"/>
    <property type="match status" value="1"/>
</dbReference>
<dbReference type="SUPFAM" id="SSF102114">
    <property type="entry name" value="Radical SAM enzymes"/>
    <property type="match status" value="1"/>
</dbReference>
<dbReference type="PANTHER" id="PTHR11918:SF45">
    <property type="entry name" value="THREONYLCARBAMOYLADENOSINE TRNA METHYLTHIOTRANSFERASE"/>
    <property type="match status" value="1"/>
</dbReference>
<dbReference type="EMBL" id="DRZC01000016">
    <property type="protein sequence ID" value="HHQ80015.1"/>
    <property type="molecule type" value="Genomic_DNA"/>
</dbReference>
<evidence type="ECO:0000256" key="1">
    <source>
        <dbReference type="ARBA" id="ARBA00002399"/>
    </source>
</evidence>
<keyword evidence="5 11" id="KW-0949">S-adenosyl-L-methionine</keyword>
<organism evidence="15">
    <name type="scientific">Fervidicoccus fontis</name>
    <dbReference type="NCBI Taxonomy" id="683846"/>
    <lineage>
        <taxon>Archaea</taxon>
        <taxon>Thermoproteota</taxon>
        <taxon>Thermoprotei</taxon>
        <taxon>Fervidicoccales</taxon>
        <taxon>Fervidicoccaceae</taxon>
        <taxon>Fervidicoccus</taxon>
    </lineage>
</organism>
<dbReference type="InterPro" id="IPR038135">
    <property type="entry name" value="Methylthiotransferase_N_sf"/>
</dbReference>
<evidence type="ECO:0000256" key="5">
    <source>
        <dbReference type="ARBA" id="ARBA00022691"/>
    </source>
</evidence>
<sequence length="429" mass="49029">MKRVYIETYGCTLNKSDSQLMVTLLLREGYSIVGSASEADVIILNTCTVRRDSEERMLRRVRALSRLDGKKLVIAGCMASAQPFTLRVHAPRAVLIGTDNVHRITEAVSAPDSAVFLEPRTDKRAYLPCYKDGVMAAVPLSDGCLNSCSFCITVRARPRLLSRDPKRVVEVIRELVSQGVYEIQLTGQDLAVYGMDLAGKQLLPELLESILCAVEGNYAIRIGMMTPGWFYKIMDKMLEFYRDRRMYKFFHLPLESGDNRVLRIMKRNYTVEEYVSMVREIRRKIEDPYIATDIIVGHPGEDKEAFANTLRVVEELELDRIHVAQYTPRPFTLSARMKQVPNPVKKERSKTLMQLYEKIGLKRNRRYLNKTVSAVVVERVVRRGTTTFVARTQNYNSIVIVGGREPMLGERVQVHIVDCTFYDLRGTIE</sequence>
<evidence type="ECO:0000256" key="2">
    <source>
        <dbReference type="ARBA" id="ARBA00008616"/>
    </source>
</evidence>
<dbReference type="GO" id="GO:0035598">
    <property type="term" value="F:tRNA (N(6)-L-threonylcarbamoyladenosine(37)-C(2))-methylthiotransferase activity"/>
    <property type="evidence" value="ECO:0007669"/>
    <property type="project" value="UniProtKB-UniRule"/>
</dbReference>
<evidence type="ECO:0000256" key="8">
    <source>
        <dbReference type="ARBA" id="ARBA00023004"/>
    </source>
</evidence>
<dbReference type="InterPro" id="IPR013848">
    <property type="entry name" value="Methylthiotransferase_N"/>
</dbReference>
<dbReference type="GO" id="GO:0051539">
    <property type="term" value="F:4 iron, 4 sulfur cluster binding"/>
    <property type="evidence" value="ECO:0007669"/>
    <property type="project" value="UniProtKB-UniRule"/>
</dbReference>
<accession>A0A7J3ZIT7</accession>
<comment type="cofactor">
    <cofactor evidence="11">
        <name>[4Fe-4S] cluster</name>
        <dbReference type="ChEBI" id="CHEBI:49883"/>
    </cofactor>
    <text evidence="11">Binds 1 or 2 [4Fe-4S] cluster. One cluster is coordinated with 3 cysteines and an exchangeable S-adenosyl-L-methionine.</text>
</comment>
<dbReference type="FunFam" id="3.40.50.12160:FF:000003">
    <property type="entry name" value="CDK5 regulatory subunit-associated protein 1"/>
    <property type="match status" value="1"/>
</dbReference>
<comment type="similarity">
    <text evidence="2 11">Belongs to the methylthiotransferase family. CDKAL1 subfamily.</text>
</comment>
<dbReference type="Gene3D" id="3.80.30.20">
    <property type="entry name" value="tm_1862 like domain"/>
    <property type="match status" value="1"/>
</dbReference>
<dbReference type="PROSITE" id="PS51449">
    <property type="entry name" value="MTTASE_N"/>
    <property type="match status" value="1"/>
</dbReference>
<dbReference type="SMART" id="SM00729">
    <property type="entry name" value="Elp3"/>
    <property type="match status" value="1"/>
</dbReference>
<dbReference type="PANTHER" id="PTHR11918">
    <property type="entry name" value="RADICAL SAM PROTEINS"/>
    <property type="match status" value="1"/>
</dbReference>
<dbReference type="PROSITE" id="PS51918">
    <property type="entry name" value="RADICAL_SAM"/>
    <property type="match status" value="1"/>
</dbReference>
<feature type="domain" description="TRAM" evidence="12">
    <location>
        <begin position="365"/>
        <end position="429"/>
    </location>
</feature>
<keyword evidence="9 11" id="KW-0411">Iron-sulfur</keyword>
<dbReference type="Pfam" id="PF01938">
    <property type="entry name" value="TRAM"/>
    <property type="match status" value="1"/>
</dbReference>
<evidence type="ECO:0000259" key="14">
    <source>
        <dbReference type="PROSITE" id="PS51918"/>
    </source>
</evidence>
<keyword evidence="6 11" id="KW-0819">tRNA processing</keyword>
<keyword evidence="8 11" id="KW-0408">Iron</keyword>
<evidence type="ECO:0000259" key="12">
    <source>
        <dbReference type="PROSITE" id="PS50926"/>
    </source>
</evidence>
<dbReference type="SFLD" id="SFLDG01061">
    <property type="entry name" value="methylthiotransferase"/>
    <property type="match status" value="1"/>
</dbReference>
<dbReference type="NCBIfam" id="TIGR01578">
    <property type="entry name" value="MiaB-like-B"/>
    <property type="match status" value="1"/>
</dbReference>
<evidence type="ECO:0000313" key="15">
    <source>
        <dbReference type="EMBL" id="HHQ80015.1"/>
    </source>
</evidence>
<dbReference type="InterPro" id="IPR058240">
    <property type="entry name" value="rSAM_sf"/>
</dbReference>
<evidence type="ECO:0000256" key="7">
    <source>
        <dbReference type="ARBA" id="ARBA00022723"/>
    </source>
</evidence>
<evidence type="ECO:0000259" key="13">
    <source>
        <dbReference type="PROSITE" id="PS51449"/>
    </source>
</evidence>